<evidence type="ECO:0000313" key="3">
    <source>
        <dbReference type="Proteomes" id="UP001345013"/>
    </source>
</evidence>
<evidence type="ECO:0000256" key="1">
    <source>
        <dbReference type="SAM" id="MobiDB-lite"/>
    </source>
</evidence>
<feature type="compositionally biased region" description="Basic and acidic residues" evidence="1">
    <location>
        <begin position="810"/>
        <end position="824"/>
    </location>
</feature>
<feature type="compositionally biased region" description="Basic and acidic residues" evidence="1">
    <location>
        <begin position="125"/>
        <end position="148"/>
    </location>
</feature>
<accession>A0ABR0KHM6</accession>
<feature type="compositionally biased region" description="Basic and acidic residues" evidence="1">
    <location>
        <begin position="996"/>
        <end position="1017"/>
    </location>
</feature>
<proteinExistence type="predicted"/>
<feature type="compositionally biased region" description="Low complexity" evidence="1">
    <location>
        <begin position="306"/>
        <end position="325"/>
    </location>
</feature>
<comment type="caution">
    <text evidence="2">The sequence shown here is derived from an EMBL/GenBank/DDBJ whole genome shotgun (WGS) entry which is preliminary data.</text>
</comment>
<protein>
    <submittedName>
        <fullName evidence="2">Uncharacterized protein</fullName>
    </submittedName>
</protein>
<feature type="compositionally biased region" description="Polar residues" evidence="1">
    <location>
        <begin position="34"/>
        <end position="45"/>
    </location>
</feature>
<evidence type="ECO:0000313" key="2">
    <source>
        <dbReference type="EMBL" id="KAK5096732.1"/>
    </source>
</evidence>
<reference evidence="2 3" key="1">
    <citation type="submission" date="2023-08" db="EMBL/GenBank/DDBJ databases">
        <title>Black Yeasts Isolated from many extreme environments.</title>
        <authorList>
            <person name="Coleine C."/>
            <person name="Stajich J.E."/>
            <person name="Selbmann L."/>
        </authorList>
    </citation>
    <scope>NUCLEOTIDE SEQUENCE [LARGE SCALE GENOMIC DNA]</scope>
    <source>
        <strain evidence="2 3">CCFEE 5885</strain>
    </source>
</reference>
<feature type="compositionally biased region" description="Polar residues" evidence="1">
    <location>
        <begin position="897"/>
        <end position="914"/>
    </location>
</feature>
<sequence length="1017" mass="111466">MFYDEDEQGVSPGPSEPVEETEEDYRLTEPATPQGPSTKCCTQHTSDTEGVLSEDYDYLFEGEPDSPARFSPPDVRDGDVDPLALLNVRRDVDEDRRLNADGHGQGQQEAPFMSGALPSSFDFGTQDRPEIRIRDPRASLVRSRKESRGQTPTESDLEREDFQFHKVIEKIKSKHTRQALQGVDPSLSRQELFRTYRRAVEAEGDDFELYRPDTPMQEYDSDGLDDSPIAGYNEDVSPCDDGEEPSGTRRESSCKRPGQLPKGDNVRHPHPTEMRTSSAEALHQSLMHSKPHLSEITPTEAQGHHPSVIPRSPQRQSSRASSLSSETRLNLPSRIPEPPPLTEEALARKNEEVPSSGLAILLFPAPPTERQPSPFRRPNEPASSTILSSPLRKAFDSIDASSTRAMIGSPAPTVSQPISRPDTPRPSFATQRTQEESERGDYLNLSQRYSQPAQIATSSTPSSSTDRDVSMLDTPDLESPTPTKIPTHAQSAAGISLLHLLPPSYAAIRSTALLPAAATYPEVSSAFAANISPEKSPLQPLPGLTLQETLASVLASVTRNRSPTSQQLDAPPPRSISLARPAPSSLDEPWHEPVRATDNLSHYPPVKSASPPKRPSRGQHQRNSNATRQLLPKKPSDPFAANNDMITFLAPSDSPPLSPLTGIAGQIYQSKRGQRKATTPGRVARRAATGTRAVSAISPRKARAPARDHDENSKEAIAKRSKSTNLGVRGDGAKVTKTRATGRKASTKTPKKKVTESEGIPDVPALPTEMEIDSSTEQGTPIRPTKLAGREQEEPNVESSTPSRRTPKKKREETPQAMDIDRIESQATPDVLEQLERDQWHVIEGAAGQPVTPIRSEATTSRRSQAAKIDNSPKTPSRRASRKNNADLPQEMDIDSPQGQSESQPVPSSHSDVSPKQAPGPGSRQQIAGSPSKRTLSKRKPTPSQKKLASDEAQPPKTPSRTPRRKNEATTGERLTPRSAQRAKERQTPTRQSPRLIEKRKRELGEEVEFEKGHSVM</sequence>
<feature type="compositionally biased region" description="Polar residues" evidence="1">
    <location>
        <begin position="444"/>
        <end position="456"/>
    </location>
</feature>
<organism evidence="2 3">
    <name type="scientific">Lithohypha guttulata</name>
    <dbReference type="NCBI Taxonomy" id="1690604"/>
    <lineage>
        <taxon>Eukaryota</taxon>
        <taxon>Fungi</taxon>
        <taxon>Dikarya</taxon>
        <taxon>Ascomycota</taxon>
        <taxon>Pezizomycotina</taxon>
        <taxon>Eurotiomycetes</taxon>
        <taxon>Chaetothyriomycetidae</taxon>
        <taxon>Chaetothyriales</taxon>
        <taxon>Trichomeriaceae</taxon>
        <taxon>Lithohypha</taxon>
    </lineage>
</organism>
<feature type="region of interest" description="Disordered" evidence="1">
    <location>
        <begin position="203"/>
        <end position="487"/>
    </location>
</feature>
<feature type="compositionally biased region" description="Acidic residues" evidence="1">
    <location>
        <begin position="52"/>
        <end position="64"/>
    </location>
</feature>
<feature type="compositionally biased region" description="Low complexity" evidence="1">
    <location>
        <begin position="677"/>
        <end position="694"/>
    </location>
</feature>
<feature type="compositionally biased region" description="Basic residues" evidence="1">
    <location>
        <begin position="736"/>
        <end position="752"/>
    </location>
</feature>
<gene>
    <name evidence="2" type="ORF">LTR24_002494</name>
</gene>
<feature type="region of interest" description="Disordered" evidence="1">
    <location>
        <begin position="94"/>
        <end position="160"/>
    </location>
</feature>
<feature type="compositionally biased region" description="Polar residues" evidence="1">
    <location>
        <begin position="923"/>
        <end position="934"/>
    </location>
</feature>
<feature type="compositionally biased region" description="Basic and acidic residues" evidence="1">
    <location>
        <begin position="705"/>
        <end position="718"/>
    </location>
</feature>
<name>A0ABR0KHM6_9EURO</name>
<feature type="region of interest" description="Disordered" evidence="1">
    <location>
        <begin position="557"/>
        <end position="639"/>
    </location>
</feature>
<keyword evidence="3" id="KW-1185">Reference proteome</keyword>
<feature type="region of interest" description="Disordered" evidence="1">
    <location>
        <begin position="1"/>
        <end position="81"/>
    </location>
</feature>
<feature type="compositionally biased region" description="Basic and acidic residues" evidence="1">
    <location>
        <begin position="264"/>
        <end position="273"/>
    </location>
</feature>
<dbReference type="EMBL" id="JAVRRG010000021">
    <property type="protein sequence ID" value="KAK5096732.1"/>
    <property type="molecule type" value="Genomic_DNA"/>
</dbReference>
<dbReference type="Proteomes" id="UP001345013">
    <property type="component" value="Unassembled WGS sequence"/>
</dbReference>
<feature type="region of interest" description="Disordered" evidence="1">
    <location>
        <begin position="666"/>
        <end position="1017"/>
    </location>
</feature>
<feature type="compositionally biased region" description="Polar residues" evidence="1">
    <location>
        <begin position="557"/>
        <end position="568"/>
    </location>
</feature>